<dbReference type="EMBL" id="CP042433">
    <property type="protein sequence ID" value="QEC57629.1"/>
    <property type="molecule type" value="Genomic_DNA"/>
</dbReference>
<gene>
    <name evidence="1" type="ORF">FSB75_17540</name>
</gene>
<dbReference type="OrthoDB" id="964888at2"/>
<accession>A0A5B8UN39</accession>
<dbReference type="Proteomes" id="UP000321204">
    <property type="component" value="Chromosome"/>
</dbReference>
<dbReference type="AlphaFoldDB" id="A0A5B8UN39"/>
<protein>
    <submittedName>
        <fullName evidence="1">Uncharacterized protein</fullName>
    </submittedName>
</protein>
<sequence>MKKLASILVLAALFSCSKKDWTGAKSVTNYLIRVVAVDNDGVESFTSISRVKSGKVVVEFETSEAVNVKEYKVEASSDGSHFTSIKTIAADIKLPDKIYRDTLELQ</sequence>
<keyword evidence="2" id="KW-1185">Reference proteome</keyword>
<dbReference type="KEGG" id="fgg:FSB75_17540"/>
<name>A0A5B8UN39_9BACT</name>
<proteinExistence type="predicted"/>
<dbReference type="RefSeq" id="WP_146790151.1">
    <property type="nucleotide sequence ID" value="NZ_BAABIO010000003.1"/>
</dbReference>
<evidence type="ECO:0000313" key="2">
    <source>
        <dbReference type="Proteomes" id="UP000321204"/>
    </source>
</evidence>
<evidence type="ECO:0000313" key="1">
    <source>
        <dbReference type="EMBL" id="QEC57629.1"/>
    </source>
</evidence>
<organism evidence="1 2">
    <name type="scientific">Flavisolibacter ginsenosidimutans</name>
    <dbReference type="NCBI Taxonomy" id="661481"/>
    <lineage>
        <taxon>Bacteria</taxon>
        <taxon>Pseudomonadati</taxon>
        <taxon>Bacteroidota</taxon>
        <taxon>Chitinophagia</taxon>
        <taxon>Chitinophagales</taxon>
        <taxon>Chitinophagaceae</taxon>
        <taxon>Flavisolibacter</taxon>
    </lineage>
</organism>
<reference evidence="1 2" key="1">
    <citation type="journal article" date="2015" name="Int. J. Syst. Evol. Microbiol.">
        <title>Flavisolibacter ginsenosidimutans sp. nov., with ginsenoside-converting activity isolated from soil used for cultivating ginseng.</title>
        <authorList>
            <person name="Zhao Y."/>
            <person name="Liu Q."/>
            <person name="Kang M.S."/>
            <person name="Jin F."/>
            <person name="Yu H."/>
            <person name="Im W.T."/>
        </authorList>
    </citation>
    <scope>NUCLEOTIDE SEQUENCE [LARGE SCALE GENOMIC DNA]</scope>
    <source>
        <strain evidence="1 2">Gsoil 636</strain>
    </source>
</reference>
<dbReference type="PROSITE" id="PS51257">
    <property type="entry name" value="PROKAR_LIPOPROTEIN"/>
    <property type="match status" value="1"/>
</dbReference>